<dbReference type="PROSITE" id="PS01224">
    <property type="entry name" value="ARGC"/>
    <property type="match status" value="1"/>
</dbReference>
<dbReference type="HAMAP" id="MF_00150">
    <property type="entry name" value="ArgC_type1"/>
    <property type="match status" value="1"/>
</dbReference>
<dbReference type="GO" id="GO:0006526">
    <property type="term" value="P:L-arginine biosynthetic process"/>
    <property type="evidence" value="ECO:0007669"/>
    <property type="project" value="UniProtKB-UniRule"/>
</dbReference>
<feature type="domain" description="Semialdehyde dehydrogenase NAD-binding" evidence="7">
    <location>
        <begin position="6"/>
        <end position="143"/>
    </location>
</feature>
<comment type="catalytic activity">
    <reaction evidence="5">
        <text>N-acetyl-L-glutamate 5-semialdehyde + phosphate + NADP(+) = N-acetyl-L-glutamyl 5-phosphate + NADPH + H(+)</text>
        <dbReference type="Rhea" id="RHEA:21588"/>
        <dbReference type="ChEBI" id="CHEBI:15378"/>
        <dbReference type="ChEBI" id="CHEBI:29123"/>
        <dbReference type="ChEBI" id="CHEBI:43474"/>
        <dbReference type="ChEBI" id="CHEBI:57783"/>
        <dbReference type="ChEBI" id="CHEBI:57936"/>
        <dbReference type="ChEBI" id="CHEBI:58349"/>
        <dbReference type="EC" id="1.2.1.38"/>
    </reaction>
</comment>
<comment type="caution">
    <text evidence="8">The sequence shown here is derived from an EMBL/GenBank/DDBJ whole genome shotgun (WGS) entry which is preliminary data.</text>
</comment>
<comment type="similarity">
    <text evidence="5">Belongs to the NAGSA dehydrogenase family. Type 1 subfamily.</text>
</comment>
<dbReference type="NCBIfam" id="TIGR01850">
    <property type="entry name" value="argC"/>
    <property type="match status" value="1"/>
</dbReference>
<dbReference type="SUPFAM" id="SSF55347">
    <property type="entry name" value="Glyceraldehyde-3-phosphate dehydrogenase-like, C-terminal domain"/>
    <property type="match status" value="1"/>
</dbReference>
<evidence type="ECO:0000256" key="2">
    <source>
        <dbReference type="ARBA" id="ARBA00022605"/>
    </source>
</evidence>
<name>A0A9X3IAP5_9SPHI</name>
<evidence type="ECO:0000256" key="1">
    <source>
        <dbReference type="ARBA" id="ARBA00022571"/>
    </source>
</evidence>
<keyword evidence="4 5" id="KW-0560">Oxidoreductase</keyword>
<evidence type="ECO:0000256" key="4">
    <source>
        <dbReference type="ARBA" id="ARBA00023002"/>
    </source>
</evidence>
<gene>
    <name evidence="5 8" type="primary">argC</name>
    <name evidence="8" type="ORF">OQZ29_20315</name>
</gene>
<dbReference type="InterPro" id="IPR050085">
    <property type="entry name" value="AGPR"/>
</dbReference>
<protein>
    <recommendedName>
        <fullName evidence="5">N-acetyl-gamma-glutamyl-phosphate reductase</fullName>
        <shortName evidence="5">AGPR</shortName>
        <ecNumber evidence="5">1.2.1.38</ecNumber>
    </recommendedName>
    <alternativeName>
        <fullName evidence="5">N-acetyl-glutamate semialdehyde dehydrogenase</fullName>
        <shortName evidence="5">NAGSA dehydrogenase</shortName>
    </alternativeName>
</protein>
<dbReference type="InterPro" id="IPR000534">
    <property type="entry name" value="Semialdehyde_DH_NAD-bd"/>
</dbReference>
<dbReference type="Gene3D" id="3.30.360.10">
    <property type="entry name" value="Dihydrodipicolinate Reductase, domain 2"/>
    <property type="match status" value="1"/>
</dbReference>
<dbReference type="CDD" id="cd17895">
    <property type="entry name" value="AGPR_1_N"/>
    <property type="match status" value="1"/>
</dbReference>
<keyword evidence="3 5" id="KW-0521">NADP</keyword>
<dbReference type="InterPro" id="IPR023013">
    <property type="entry name" value="AGPR_AS"/>
</dbReference>
<comment type="pathway">
    <text evidence="5">Amino-acid biosynthesis; L-arginine biosynthesis; N(2)-acetyl-L-ornithine from L-glutamate: step 3/4.</text>
</comment>
<dbReference type="CDD" id="cd23934">
    <property type="entry name" value="AGPR_1_C"/>
    <property type="match status" value="1"/>
</dbReference>
<keyword evidence="5" id="KW-0963">Cytoplasm</keyword>
<evidence type="ECO:0000256" key="5">
    <source>
        <dbReference type="HAMAP-Rule" id="MF_00150"/>
    </source>
</evidence>
<evidence type="ECO:0000256" key="3">
    <source>
        <dbReference type="ARBA" id="ARBA00022857"/>
    </source>
</evidence>
<keyword evidence="2 5" id="KW-0028">Amino-acid biosynthesis</keyword>
<proteinExistence type="inferred from homology"/>
<dbReference type="GO" id="GO:0051287">
    <property type="term" value="F:NAD binding"/>
    <property type="evidence" value="ECO:0007669"/>
    <property type="project" value="InterPro"/>
</dbReference>
<sequence length="341" mass="37443">MSNKIKAGIIGGAGYTGGEMLRILINHPNVEIAFVNSTSNAGNLISDVHTDLIGDTDLRFTDRTDFEELFKSPVSEGDLGEAVLFLCVGHGDAKKFLAANPINDNIKIIDLSQDFRLIANAKFENREFVYGLPELNREKIKSAHNIANPGCFATCIQLGLLPLAAKGLINAEVHINATTGSTGAGQSLAVTSHFSWRNNNLSIYKAFEHQHLNEIGESLLQLQPTLSETLSFIPQRGDFTRGILAAMYLESDLTLEEAQTIYEDYYNAHPFTHISRKNIDLKQVVNTNKALVHVEKHGNKLFIISIIDNLLKGASGQAVQNMNIMFGLEETAGLKLKAAFF</sequence>
<accession>A0A9X3IAP5</accession>
<dbReference type="AlphaFoldDB" id="A0A9X3IAP5"/>
<dbReference type="GO" id="GO:0070401">
    <property type="term" value="F:NADP+ binding"/>
    <property type="evidence" value="ECO:0007669"/>
    <property type="project" value="InterPro"/>
</dbReference>
<keyword evidence="1 5" id="KW-0055">Arginine biosynthesis</keyword>
<evidence type="ECO:0000256" key="6">
    <source>
        <dbReference type="PROSITE-ProRule" id="PRU10010"/>
    </source>
</evidence>
<dbReference type="InterPro" id="IPR000706">
    <property type="entry name" value="AGPR_type-1"/>
</dbReference>
<reference evidence="8" key="1">
    <citation type="submission" date="2022-11" db="EMBL/GenBank/DDBJ databases">
        <authorList>
            <person name="Graham C."/>
            <person name="Newman J.D."/>
        </authorList>
    </citation>
    <scope>NUCLEOTIDE SEQUENCE</scope>
    <source>
        <strain evidence="8">DSM 19486</strain>
    </source>
</reference>
<evidence type="ECO:0000313" key="9">
    <source>
        <dbReference type="Proteomes" id="UP001142592"/>
    </source>
</evidence>
<dbReference type="SUPFAM" id="SSF51735">
    <property type="entry name" value="NAD(P)-binding Rossmann-fold domains"/>
    <property type="match status" value="1"/>
</dbReference>
<dbReference type="Proteomes" id="UP001142592">
    <property type="component" value="Unassembled WGS sequence"/>
</dbReference>
<dbReference type="EC" id="1.2.1.38" evidence="5"/>
<dbReference type="InterPro" id="IPR058924">
    <property type="entry name" value="AGPR_dimerisation_dom"/>
</dbReference>
<dbReference type="RefSeq" id="WP_010600146.1">
    <property type="nucleotide sequence ID" value="NZ_JAPJUH010000006.1"/>
</dbReference>
<dbReference type="Pfam" id="PF01118">
    <property type="entry name" value="Semialdhyde_dh"/>
    <property type="match status" value="1"/>
</dbReference>
<organism evidence="8 9">
    <name type="scientific">Pedobacter agri</name>
    <dbReference type="NCBI Taxonomy" id="454586"/>
    <lineage>
        <taxon>Bacteria</taxon>
        <taxon>Pseudomonadati</taxon>
        <taxon>Bacteroidota</taxon>
        <taxon>Sphingobacteriia</taxon>
        <taxon>Sphingobacteriales</taxon>
        <taxon>Sphingobacteriaceae</taxon>
        <taxon>Pedobacter</taxon>
    </lineage>
</organism>
<dbReference type="EMBL" id="JAPJUH010000006">
    <property type="protein sequence ID" value="MCX3267116.1"/>
    <property type="molecule type" value="Genomic_DNA"/>
</dbReference>
<keyword evidence="9" id="KW-1185">Reference proteome</keyword>
<dbReference type="InterPro" id="IPR036291">
    <property type="entry name" value="NAD(P)-bd_dom_sf"/>
</dbReference>
<evidence type="ECO:0000259" key="7">
    <source>
        <dbReference type="SMART" id="SM00859"/>
    </source>
</evidence>
<dbReference type="Pfam" id="PF22698">
    <property type="entry name" value="Semialdhyde_dhC_1"/>
    <property type="match status" value="1"/>
</dbReference>
<dbReference type="Gene3D" id="3.40.50.720">
    <property type="entry name" value="NAD(P)-binding Rossmann-like Domain"/>
    <property type="match status" value="1"/>
</dbReference>
<comment type="function">
    <text evidence="5">Catalyzes the NADPH-dependent reduction of N-acetyl-5-glutamyl phosphate to yield N-acetyl-L-glutamate 5-semialdehyde.</text>
</comment>
<evidence type="ECO:0000313" key="8">
    <source>
        <dbReference type="EMBL" id="MCX3267116.1"/>
    </source>
</evidence>
<dbReference type="PANTHER" id="PTHR32338:SF10">
    <property type="entry name" value="N-ACETYL-GAMMA-GLUTAMYL-PHOSPHATE REDUCTASE, CHLOROPLASTIC-RELATED"/>
    <property type="match status" value="1"/>
</dbReference>
<dbReference type="GO" id="GO:0003942">
    <property type="term" value="F:N-acetyl-gamma-glutamyl-phosphate reductase activity"/>
    <property type="evidence" value="ECO:0007669"/>
    <property type="project" value="UniProtKB-UniRule"/>
</dbReference>
<comment type="subcellular location">
    <subcellularLocation>
        <location evidence="5">Cytoplasm</location>
    </subcellularLocation>
</comment>
<dbReference type="PANTHER" id="PTHR32338">
    <property type="entry name" value="N-ACETYL-GAMMA-GLUTAMYL-PHOSPHATE REDUCTASE, CHLOROPLASTIC-RELATED-RELATED"/>
    <property type="match status" value="1"/>
</dbReference>
<dbReference type="SMART" id="SM00859">
    <property type="entry name" value="Semialdhyde_dh"/>
    <property type="match status" value="1"/>
</dbReference>
<dbReference type="GO" id="GO:0005737">
    <property type="term" value="C:cytoplasm"/>
    <property type="evidence" value="ECO:0007669"/>
    <property type="project" value="UniProtKB-SubCell"/>
</dbReference>
<feature type="active site" evidence="5 6">
    <location>
        <position position="151"/>
    </location>
</feature>